<reference evidence="1" key="1">
    <citation type="submission" date="2019-12" db="EMBL/GenBank/DDBJ databases">
        <title>High-Quality draft genome sequences of three cyanobacteria isolated from the limestone walls of the Old Cathedral of Coimbra.</title>
        <authorList>
            <person name="Tiago I."/>
            <person name="Soares F."/>
            <person name="Portugal A."/>
        </authorList>
    </citation>
    <scope>NUCLEOTIDE SEQUENCE</scope>
    <source>
        <strain evidence="1">A</strain>
    </source>
</reference>
<dbReference type="AlphaFoldDB" id="A0A8J7Z929"/>
<dbReference type="EMBL" id="WVIE01000018">
    <property type="protein sequence ID" value="NDJ18673.1"/>
    <property type="molecule type" value="Genomic_DNA"/>
</dbReference>
<protein>
    <submittedName>
        <fullName evidence="1">Uncharacterized protein</fullName>
    </submittedName>
</protein>
<evidence type="ECO:0000313" key="2">
    <source>
        <dbReference type="Proteomes" id="UP000646053"/>
    </source>
</evidence>
<sequence>MANPTVFQLRFFGVTTRFVIAIAPSVGITEGRSRNLLSAKFVASSLRSGSERQFWLRTVGESHKLGAGIDYEYNVRQSERPSKRGCGNTVAIGA</sequence>
<proteinExistence type="predicted"/>
<evidence type="ECO:0000313" key="1">
    <source>
        <dbReference type="EMBL" id="NDJ18673.1"/>
    </source>
</evidence>
<organism evidence="1 2">
    <name type="scientific">Myxacorys almedinensis A</name>
    <dbReference type="NCBI Taxonomy" id="2690445"/>
    <lineage>
        <taxon>Bacteria</taxon>
        <taxon>Bacillati</taxon>
        <taxon>Cyanobacteriota</taxon>
        <taxon>Cyanophyceae</taxon>
        <taxon>Leptolyngbyales</taxon>
        <taxon>Leptolyngbyaceae</taxon>
        <taxon>Myxacorys</taxon>
        <taxon>Myxacorys almedinensis</taxon>
    </lineage>
</organism>
<dbReference type="RefSeq" id="WP_162424195.1">
    <property type="nucleotide sequence ID" value="NZ_WVIE01000018.1"/>
</dbReference>
<keyword evidence="2" id="KW-1185">Reference proteome</keyword>
<comment type="caution">
    <text evidence="1">The sequence shown here is derived from an EMBL/GenBank/DDBJ whole genome shotgun (WGS) entry which is preliminary data.</text>
</comment>
<name>A0A8J7Z929_9CYAN</name>
<dbReference type="Proteomes" id="UP000646053">
    <property type="component" value="Unassembled WGS sequence"/>
</dbReference>
<accession>A0A8J7Z929</accession>
<gene>
    <name evidence="1" type="ORF">GS601_15490</name>
</gene>